<organism evidence="6 7">
    <name type="scientific">Streptomyces marianii</name>
    <dbReference type="NCBI Taxonomy" id="1817406"/>
    <lineage>
        <taxon>Bacteria</taxon>
        <taxon>Bacillati</taxon>
        <taxon>Actinomycetota</taxon>
        <taxon>Actinomycetes</taxon>
        <taxon>Kitasatosporales</taxon>
        <taxon>Streptomycetaceae</taxon>
        <taxon>Streptomyces</taxon>
    </lineage>
</organism>
<proteinExistence type="predicted"/>
<evidence type="ECO:0000313" key="7">
    <source>
        <dbReference type="Proteomes" id="UP000305921"/>
    </source>
</evidence>
<sequence length="292" mass="31065">MSASARTALVSTAGHCEVACGFCFRADRARGFLTTATYTRALSRLKEAGVEGVCLTGGEPTHHPALRKLVRLALQFGMTVSMVTSARSESEVSTLAEVGHLLTNVTVSADSQGAMTLGRTTRTAASAVATLDAVDTPSKVLHLTYWDVDGEEAAQVADLVAGTGIDVQLSPVLLSEGALRRDSRSIRDSLMQRARDTAALGQHFRLSNGYRSYLDDLRQLQLSEKESHPCRSATLYVSADGGVRHCPYGASEVSVHAPRTEIRAFLDGPATDRVVPDCAAICRPASRDCATA</sequence>
<dbReference type="EMBL" id="VAWE01000001">
    <property type="protein sequence ID" value="TLQ45048.1"/>
    <property type="molecule type" value="Genomic_DNA"/>
</dbReference>
<dbReference type="InterPro" id="IPR013785">
    <property type="entry name" value="Aldolase_TIM"/>
</dbReference>
<dbReference type="GO" id="GO:0046872">
    <property type="term" value="F:metal ion binding"/>
    <property type="evidence" value="ECO:0007669"/>
    <property type="project" value="UniProtKB-KW"/>
</dbReference>
<dbReference type="SFLD" id="SFLDG01067">
    <property type="entry name" value="SPASM/twitch_domain_containing"/>
    <property type="match status" value="1"/>
</dbReference>
<dbReference type="Pfam" id="PF04055">
    <property type="entry name" value="Radical_SAM"/>
    <property type="match status" value="1"/>
</dbReference>
<feature type="domain" description="Radical SAM core" evidence="5">
    <location>
        <begin position="1"/>
        <end position="211"/>
    </location>
</feature>
<evidence type="ECO:0000256" key="2">
    <source>
        <dbReference type="ARBA" id="ARBA00022723"/>
    </source>
</evidence>
<reference evidence="6 7" key="1">
    <citation type="submission" date="2019-05" db="EMBL/GenBank/DDBJ databases">
        <title>Streptomyces marianii sp. nov., a novel marine actinomycete from southern coast of India.</title>
        <authorList>
            <person name="Iniyan A.M."/>
            <person name="Wink J."/>
            <person name="Ramprasad E."/>
            <person name="Ramana C.V."/>
            <person name="Bunk B."/>
            <person name="Sproer C."/>
            <person name="Joseph F.-J.R.S."/>
            <person name="Vincent S.G.P."/>
        </authorList>
    </citation>
    <scope>NUCLEOTIDE SEQUENCE [LARGE SCALE GENOMIC DNA]</scope>
    <source>
        <strain evidence="6 7">ICN19</strain>
    </source>
</reference>
<evidence type="ECO:0000313" key="6">
    <source>
        <dbReference type="EMBL" id="TLQ45048.1"/>
    </source>
</evidence>
<comment type="caution">
    <text evidence="6">The sequence shown here is derived from an EMBL/GenBank/DDBJ whole genome shotgun (WGS) entry which is preliminary data.</text>
</comment>
<dbReference type="SFLD" id="SFLDS00029">
    <property type="entry name" value="Radical_SAM"/>
    <property type="match status" value="1"/>
</dbReference>
<dbReference type="GO" id="GO:0003824">
    <property type="term" value="F:catalytic activity"/>
    <property type="evidence" value="ECO:0007669"/>
    <property type="project" value="InterPro"/>
</dbReference>
<dbReference type="CDD" id="cd01335">
    <property type="entry name" value="Radical_SAM"/>
    <property type="match status" value="1"/>
</dbReference>
<keyword evidence="2" id="KW-0479">Metal-binding</keyword>
<dbReference type="InterPro" id="IPR058240">
    <property type="entry name" value="rSAM_sf"/>
</dbReference>
<keyword evidence="3" id="KW-0408">Iron</keyword>
<evidence type="ECO:0000259" key="5">
    <source>
        <dbReference type="PROSITE" id="PS51918"/>
    </source>
</evidence>
<dbReference type="Gene3D" id="3.20.20.70">
    <property type="entry name" value="Aldolase class I"/>
    <property type="match status" value="1"/>
</dbReference>
<dbReference type="InterPro" id="IPR050377">
    <property type="entry name" value="Radical_SAM_PqqE_MftC-like"/>
</dbReference>
<keyword evidence="1" id="KW-0949">S-adenosyl-L-methionine</keyword>
<protein>
    <submittedName>
        <fullName evidence="6">Radical SAM protein</fullName>
    </submittedName>
</protein>
<name>A0A5R9E514_9ACTN</name>
<evidence type="ECO:0000256" key="3">
    <source>
        <dbReference type="ARBA" id="ARBA00023004"/>
    </source>
</evidence>
<dbReference type="PROSITE" id="PS51918">
    <property type="entry name" value="RADICAL_SAM"/>
    <property type="match status" value="1"/>
</dbReference>
<dbReference type="InterPro" id="IPR007197">
    <property type="entry name" value="rSAM"/>
</dbReference>
<evidence type="ECO:0000256" key="1">
    <source>
        <dbReference type="ARBA" id="ARBA00022691"/>
    </source>
</evidence>
<keyword evidence="4" id="KW-0411">Iron-sulfur</keyword>
<gene>
    <name evidence="6" type="ORF">FEF34_20110</name>
</gene>
<dbReference type="RefSeq" id="WP_138054405.1">
    <property type="nucleotide sequence ID" value="NZ_VAWE01000001.1"/>
</dbReference>
<dbReference type="PANTHER" id="PTHR11228">
    <property type="entry name" value="RADICAL SAM DOMAIN PROTEIN"/>
    <property type="match status" value="1"/>
</dbReference>
<dbReference type="SUPFAM" id="SSF102114">
    <property type="entry name" value="Radical SAM enzymes"/>
    <property type="match status" value="1"/>
</dbReference>
<dbReference type="AlphaFoldDB" id="A0A5R9E514"/>
<accession>A0A5R9E514</accession>
<keyword evidence="7" id="KW-1185">Reference proteome</keyword>
<dbReference type="GO" id="GO:0051536">
    <property type="term" value="F:iron-sulfur cluster binding"/>
    <property type="evidence" value="ECO:0007669"/>
    <property type="project" value="UniProtKB-KW"/>
</dbReference>
<evidence type="ECO:0000256" key="4">
    <source>
        <dbReference type="ARBA" id="ARBA00023014"/>
    </source>
</evidence>
<dbReference type="OrthoDB" id="4086643at2"/>
<dbReference type="PANTHER" id="PTHR11228:SF7">
    <property type="entry name" value="PQQA PEPTIDE CYCLASE"/>
    <property type="match status" value="1"/>
</dbReference>
<dbReference type="Proteomes" id="UP000305921">
    <property type="component" value="Unassembled WGS sequence"/>
</dbReference>